<organism evidence="1 2">
    <name type="scientific">Candidatus Xenolissoclinum pacificiensis L6</name>
    <dbReference type="NCBI Taxonomy" id="1401685"/>
    <lineage>
        <taxon>Bacteria</taxon>
        <taxon>Pseudomonadati</taxon>
        <taxon>Pseudomonadota</taxon>
        <taxon>Alphaproteobacteria</taxon>
        <taxon>Rickettsiales</taxon>
        <taxon>Anaplasmataceae</taxon>
        <taxon>Candidatus Xenolissoclinum</taxon>
    </lineage>
</organism>
<accession>W2UY65</accession>
<evidence type="ECO:0000313" key="1">
    <source>
        <dbReference type="EMBL" id="ETO91061.1"/>
    </source>
</evidence>
<gene>
    <name evidence="1" type="ORF">P857_136</name>
</gene>
<comment type="caution">
    <text evidence="1">The sequence shown here is derived from an EMBL/GenBank/DDBJ whole genome shotgun (WGS) entry which is preliminary data.</text>
</comment>
<dbReference type="AlphaFoldDB" id="W2UY65"/>
<evidence type="ECO:0000313" key="2">
    <source>
        <dbReference type="Proteomes" id="UP000018951"/>
    </source>
</evidence>
<protein>
    <submittedName>
        <fullName evidence="1">Uncharacterized protein</fullName>
    </submittedName>
</protein>
<reference evidence="1 2" key="1">
    <citation type="journal article" date="2013" name="PLoS ONE">
        <title>Bacterial endosymbiosis in a chordate host: long-term co-evolution and conservation of secondary metabolism.</title>
        <authorList>
            <person name="Kwan J.C."/>
            <person name="Schmidt E.W."/>
        </authorList>
    </citation>
    <scope>NUCLEOTIDE SEQUENCE [LARGE SCALE GENOMIC DNA]</scope>
    <source>
        <strain evidence="2">L6</strain>
    </source>
</reference>
<dbReference type="EMBL" id="AXCJ01000009">
    <property type="protein sequence ID" value="ETO91061.1"/>
    <property type="molecule type" value="Genomic_DNA"/>
</dbReference>
<name>W2UY65_9RICK</name>
<keyword evidence="2" id="KW-1185">Reference proteome</keyword>
<proteinExistence type="predicted"/>
<dbReference type="Proteomes" id="UP000018951">
    <property type="component" value="Unassembled WGS sequence"/>
</dbReference>
<sequence>MPECYCSIINKKESASIKGKALEMYLGFKDIGRIFGFSNVVILN</sequence>